<dbReference type="eggNOG" id="COG0416">
    <property type="taxonomic scope" value="Bacteria"/>
</dbReference>
<dbReference type="AlphaFoldDB" id="B5Y749"/>
<reference evidence="2 3" key="2">
    <citation type="journal article" date="2014" name="Genome Announc.">
        <title>Complete Genome Sequence of Coprothermobacter proteolyticus DSM 5265.</title>
        <authorList>
            <person name="Alexiev A."/>
            <person name="Coil D.A."/>
            <person name="Badger J.H."/>
            <person name="Enticknap J."/>
            <person name="Ward N."/>
            <person name="Robb F.T."/>
            <person name="Eisen J.A."/>
        </authorList>
    </citation>
    <scope>NUCLEOTIDE SEQUENCE [LARGE SCALE GENOMIC DNA]</scope>
    <source>
        <strain evidence="3">ATCC 35245 / DSM 5265 / OCM 4 / BT</strain>
    </source>
</reference>
<dbReference type="HOGENOM" id="CLU_711151_0_0_9"/>
<dbReference type="PIRSF" id="PIRSF036593">
    <property type="entry name" value="GrdD"/>
    <property type="match status" value="1"/>
</dbReference>
<evidence type="ECO:0000313" key="2">
    <source>
        <dbReference type="EMBL" id="ACI17136.1"/>
    </source>
</evidence>
<dbReference type="Gene3D" id="3.40.718.10">
    <property type="entry name" value="Isopropylmalate Dehydrogenase"/>
    <property type="match status" value="1"/>
</dbReference>
<evidence type="ECO:0000256" key="1">
    <source>
        <dbReference type="PIRSR" id="PIRSR036593-50"/>
    </source>
</evidence>
<proteinExistence type="predicted"/>
<dbReference type="Proteomes" id="UP000001732">
    <property type="component" value="Chromosome"/>
</dbReference>
<dbReference type="NCBIfam" id="NF040747">
    <property type="entry name" value="reduct_C_alpha"/>
    <property type="match status" value="1"/>
</dbReference>
<evidence type="ECO:0000313" key="3">
    <source>
        <dbReference type="Proteomes" id="UP000001732"/>
    </source>
</evidence>
<gene>
    <name evidence="2" type="primary">plsX1</name>
    <name evidence="2" type="ordered locus">COPRO5265_0228</name>
</gene>
<dbReference type="Pfam" id="PF02504">
    <property type="entry name" value="FA_synthesis"/>
    <property type="match status" value="1"/>
</dbReference>
<protein>
    <submittedName>
        <fullName evidence="2">Fatty acid/phospholipid synthesis protein PlsX</fullName>
    </submittedName>
</protein>
<organism evidence="2 3">
    <name type="scientific">Coprothermobacter proteolyticus (strain ATCC 35245 / DSM 5265 / OCM 4 / BT)</name>
    <dbReference type="NCBI Taxonomy" id="309798"/>
    <lineage>
        <taxon>Bacteria</taxon>
        <taxon>Pseudomonadati</taxon>
        <taxon>Coprothermobacterota</taxon>
        <taxon>Coprothermobacteria</taxon>
        <taxon>Coprothermobacterales</taxon>
        <taxon>Coprothermobacteraceae</taxon>
        <taxon>Coprothermobacter</taxon>
    </lineage>
</organism>
<feature type="active site" evidence="1">
    <location>
        <position position="355"/>
    </location>
</feature>
<dbReference type="STRING" id="309798.COPRO5265_0228"/>
<dbReference type="InterPro" id="IPR003664">
    <property type="entry name" value="FA_synthesis"/>
</dbReference>
<accession>B5Y749</accession>
<dbReference type="InterPro" id="IPR012116">
    <property type="entry name" value="Gly_reductase_pC_asu"/>
</dbReference>
<dbReference type="SUPFAM" id="SSF53659">
    <property type="entry name" value="Isocitrate/Isopropylmalate dehydrogenase-like"/>
    <property type="match status" value="1"/>
</dbReference>
<dbReference type="RefSeq" id="WP_012543788.1">
    <property type="nucleotide sequence ID" value="NC_011295.1"/>
</dbReference>
<reference evidence="3" key="1">
    <citation type="submission" date="2008-08" db="EMBL/GenBank/DDBJ databases">
        <title>The complete genome sequence of Coprothermobacter proteolyticus strain ATCC 5245 / DSM 5265 / BT.</title>
        <authorList>
            <person name="Dodson R.J."/>
            <person name="Durkin A.S."/>
            <person name="Wu M."/>
            <person name="Eisen J."/>
            <person name="Sutton G."/>
        </authorList>
    </citation>
    <scope>NUCLEOTIDE SEQUENCE [LARGE SCALE GENOMIC DNA]</scope>
    <source>
        <strain evidence="3">ATCC 35245 / DSM 5265 / OCM 4 / BT</strain>
    </source>
</reference>
<name>B5Y749_COPPD</name>
<dbReference type="OrthoDB" id="9769886at2"/>
<dbReference type="EMBL" id="CP001145">
    <property type="protein sequence ID" value="ACI17136.1"/>
    <property type="molecule type" value="Genomic_DNA"/>
</dbReference>
<keyword evidence="3" id="KW-1185">Reference proteome</keyword>
<sequence>MDRNLMADILEQVADFLEKGEYRKKVRVGITTLGSEHGTEEIIRGAELAQKLYDDVEVVLIGAKGNSSLHCYEAETLEGCHCLMEELLDKHEIDACVTMHYNFPLGVSTVGRLITPAKGKEILLATTTGTAAADRVEAMVKNAVYGNIVAKALGIKEPTVGILNVDGARQVERVLNQLKERGYPIKFAQSLREDGGVVMRGNDLLAASCDVMVTDTLTGNLLVKILSAFTTGGDYESIGFGYGPGIGEGYDRIIMILSRASGAPVAANAIKFAADLVKGNLKEVARAEFEMLNRIGWKDLLSKKEKAPAAELQEVKMPDPKPVAEEISGIDVLELEDMVKLLWSHGIYAESGMGCTGPVIRVSEEDLEEAMKLLQEAMQ</sequence>
<dbReference type="KEGG" id="cpo:COPRO5265_0228"/>
<dbReference type="GO" id="GO:0006633">
    <property type="term" value="P:fatty acid biosynthetic process"/>
    <property type="evidence" value="ECO:0007669"/>
    <property type="project" value="InterPro"/>
</dbReference>
<dbReference type="GO" id="GO:0016747">
    <property type="term" value="F:acyltransferase activity, transferring groups other than amino-acyl groups"/>
    <property type="evidence" value="ECO:0007669"/>
    <property type="project" value="InterPro"/>
</dbReference>